<dbReference type="PROSITE" id="PS00107">
    <property type="entry name" value="PROTEIN_KINASE_ATP"/>
    <property type="match status" value="1"/>
</dbReference>
<accession>A0ABD3U582</accession>
<gene>
    <name evidence="8" type="ORF">ACJIZ3_001046</name>
</gene>
<dbReference type="GO" id="GO:0004674">
    <property type="term" value="F:protein serine/threonine kinase activity"/>
    <property type="evidence" value="ECO:0007669"/>
    <property type="project" value="UniProtKB-KW"/>
</dbReference>
<keyword evidence="3" id="KW-0418">Kinase</keyword>
<sequence>MAGMWPIEWVKGKIIGSGSFGTVSLAMDNATGALFVAKSAESEAGIMSLKHEANILDNLDSPYIIKCIGSDLSNGENGKKEYSLFFEYMAGGSLSDVAQKFGGALDEKVIRLYTREILHGLKYLHKNGIVHSDVKCKNVLLGLSGTVKLADFGCAKKLTNKKPNTKISSRDLIGGTPLWMAPEVLRNEGLDFSADIWSLGCTVIEMATGKQPWGNDMSNPMAEVLKIAKGNEVPKFPGHLSLEGFDFLAKCLERDPRKRWTSEKLLGHPFVAGENFSPRNEDAFSPAGVLDVRNYDTDSDDEFR</sequence>
<dbReference type="PANTHER" id="PTHR48011">
    <property type="entry name" value="CCR4-NOT TRANSCRIPTIONAL COMPLEX SUBUNIT CAF120-RELATED"/>
    <property type="match status" value="1"/>
</dbReference>
<evidence type="ECO:0000313" key="9">
    <source>
        <dbReference type="Proteomes" id="UP001634393"/>
    </source>
</evidence>
<dbReference type="InterPro" id="IPR052751">
    <property type="entry name" value="Plant_MAPKKK"/>
</dbReference>
<evidence type="ECO:0000256" key="2">
    <source>
        <dbReference type="ARBA" id="ARBA00022741"/>
    </source>
</evidence>
<evidence type="ECO:0000256" key="1">
    <source>
        <dbReference type="ARBA" id="ARBA00022679"/>
    </source>
</evidence>
<dbReference type="Gene3D" id="1.10.510.10">
    <property type="entry name" value="Transferase(Phosphotransferase) domain 1"/>
    <property type="match status" value="1"/>
</dbReference>
<keyword evidence="1" id="KW-0808">Transferase</keyword>
<feature type="binding site" evidence="5">
    <location>
        <position position="38"/>
    </location>
    <ligand>
        <name>ATP</name>
        <dbReference type="ChEBI" id="CHEBI:30616"/>
    </ligand>
</feature>
<dbReference type="Proteomes" id="UP001634393">
    <property type="component" value="Unassembled WGS sequence"/>
</dbReference>
<dbReference type="InterPro" id="IPR000719">
    <property type="entry name" value="Prot_kinase_dom"/>
</dbReference>
<keyword evidence="6" id="KW-0723">Serine/threonine-protein kinase</keyword>
<keyword evidence="9" id="KW-1185">Reference proteome</keyword>
<reference evidence="8 9" key="1">
    <citation type="submission" date="2024-12" db="EMBL/GenBank/DDBJ databases">
        <title>The unique morphological basis and parallel evolutionary history of personate flowers in Penstemon.</title>
        <authorList>
            <person name="Depatie T.H."/>
            <person name="Wessinger C.A."/>
        </authorList>
    </citation>
    <scope>NUCLEOTIDE SEQUENCE [LARGE SCALE GENOMIC DNA]</scope>
    <source>
        <strain evidence="8">WTNN_2</strain>
        <tissue evidence="8">Leaf</tissue>
    </source>
</reference>
<proteinExistence type="inferred from homology"/>
<evidence type="ECO:0000256" key="5">
    <source>
        <dbReference type="PROSITE-ProRule" id="PRU10141"/>
    </source>
</evidence>
<dbReference type="GO" id="GO:0005524">
    <property type="term" value="F:ATP binding"/>
    <property type="evidence" value="ECO:0007669"/>
    <property type="project" value="UniProtKB-UniRule"/>
</dbReference>
<comment type="similarity">
    <text evidence="6">Belongs to the protein kinase superfamily.</text>
</comment>
<keyword evidence="2 5" id="KW-0547">Nucleotide-binding</keyword>
<dbReference type="InterPro" id="IPR017441">
    <property type="entry name" value="Protein_kinase_ATP_BS"/>
</dbReference>
<dbReference type="FunFam" id="1.10.510.10:FF:000466">
    <property type="entry name" value="MAP kinase kinase kinase18"/>
    <property type="match status" value="1"/>
</dbReference>
<dbReference type="PROSITE" id="PS00108">
    <property type="entry name" value="PROTEIN_KINASE_ST"/>
    <property type="match status" value="1"/>
</dbReference>
<dbReference type="EMBL" id="JBJXBP010000002">
    <property type="protein sequence ID" value="KAL3843643.1"/>
    <property type="molecule type" value="Genomic_DNA"/>
</dbReference>
<evidence type="ECO:0000259" key="7">
    <source>
        <dbReference type="PROSITE" id="PS50011"/>
    </source>
</evidence>
<dbReference type="SUPFAM" id="SSF56112">
    <property type="entry name" value="Protein kinase-like (PK-like)"/>
    <property type="match status" value="1"/>
</dbReference>
<dbReference type="Pfam" id="PF00069">
    <property type="entry name" value="Pkinase"/>
    <property type="match status" value="1"/>
</dbReference>
<evidence type="ECO:0000256" key="3">
    <source>
        <dbReference type="ARBA" id="ARBA00022777"/>
    </source>
</evidence>
<dbReference type="PANTHER" id="PTHR48011:SF5">
    <property type="entry name" value="PROTEIN KINASE DOMAIN-CONTAINING PROTEIN"/>
    <property type="match status" value="1"/>
</dbReference>
<dbReference type="SMART" id="SM00220">
    <property type="entry name" value="S_TKc"/>
    <property type="match status" value="1"/>
</dbReference>
<comment type="caution">
    <text evidence="8">The sequence shown here is derived from an EMBL/GenBank/DDBJ whole genome shotgun (WGS) entry which is preliminary data.</text>
</comment>
<keyword evidence="4 5" id="KW-0067">ATP-binding</keyword>
<evidence type="ECO:0000313" key="8">
    <source>
        <dbReference type="EMBL" id="KAL3843643.1"/>
    </source>
</evidence>
<organism evidence="8 9">
    <name type="scientific">Penstemon smallii</name>
    <dbReference type="NCBI Taxonomy" id="265156"/>
    <lineage>
        <taxon>Eukaryota</taxon>
        <taxon>Viridiplantae</taxon>
        <taxon>Streptophyta</taxon>
        <taxon>Embryophyta</taxon>
        <taxon>Tracheophyta</taxon>
        <taxon>Spermatophyta</taxon>
        <taxon>Magnoliopsida</taxon>
        <taxon>eudicotyledons</taxon>
        <taxon>Gunneridae</taxon>
        <taxon>Pentapetalae</taxon>
        <taxon>asterids</taxon>
        <taxon>lamiids</taxon>
        <taxon>Lamiales</taxon>
        <taxon>Plantaginaceae</taxon>
        <taxon>Cheloneae</taxon>
        <taxon>Penstemon</taxon>
    </lineage>
</organism>
<dbReference type="InterPro" id="IPR008271">
    <property type="entry name" value="Ser/Thr_kinase_AS"/>
</dbReference>
<name>A0ABD3U582_9LAMI</name>
<dbReference type="CDD" id="cd06606">
    <property type="entry name" value="STKc_MAPKKK"/>
    <property type="match status" value="1"/>
</dbReference>
<dbReference type="InterPro" id="IPR011009">
    <property type="entry name" value="Kinase-like_dom_sf"/>
</dbReference>
<dbReference type="AlphaFoldDB" id="A0ABD3U582"/>
<evidence type="ECO:0000256" key="6">
    <source>
        <dbReference type="RuleBase" id="RU000304"/>
    </source>
</evidence>
<feature type="domain" description="Protein kinase" evidence="7">
    <location>
        <begin position="9"/>
        <end position="271"/>
    </location>
</feature>
<dbReference type="PROSITE" id="PS50011">
    <property type="entry name" value="PROTEIN_KINASE_DOM"/>
    <property type="match status" value="1"/>
</dbReference>
<evidence type="ECO:0000256" key="4">
    <source>
        <dbReference type="ARBA" id="ARBA00022840"/>
    </source>
</evidence>
<protein>
    <recommendedName>
        <fullName evidence="7">Protein kinase domain-containing protein</fullName>
    </recommendedName>
</protein>